<accession>A0ABY4CMV6</accession>
<protein>
    <submittedName>
        <fullName evidence="1">Uncharacterized protein</fullName>
    </submittedName>
</protein>
<reference evidence="1" key="1">
    <citation type="submission" date="2021-12" db="EMBL/GenBank/DDBJ databases">
        <title>Alicyclobacillaceae gen. nov., sp. nov., isolated from chalcocite enrichment system.</title>
        <authorList>
            <person name="Jiang Z."/>
        </authorList>
    </citation>
    <scope>NUCLEOTIDE SEQUENCE</scope>
    <source>
        <strain evidence="1">MYW30-H2</strain>
    </source>
</reference>
<name>A0ABY4CMV6_9BACL</name>
<sequence length="112" mass="12651">MDILSQKQTTELETKLGKITVETPSVSKKLEIERRRSVYAGGLTVMSQQGAELANMFATLDIVMTKSPLTRDKNADAWNYDEIYDEDVIKDAYDKAVEWLNSFRKGVSSKQA</sequence>
<gene>
    <name evidence="1" type="ORF">LSG31_00370</name>
</gene>
<evidence type="ECO:0000313" key="1">
    <source>
        <dbReference type="EMBL" id="UOF90772.1"/>
    </source>
</evidence>
<organism evidence="1 2">
    <name type="scientific">Fodinisporobacter ferrooxydans</name>
    <dbReference type="NCBI Taxonomy" id="2901836"/>
    <lineage>
        <taxon>Bacteria</taxon>
        <taxon>Bacillati</taxon>
        <taxon>Bacillota</taxon>
        <taxon>Bacilli</taxon>
        <taxon>Bacillales</taxon>
        <taxon>Alicyclobacillaceae</taxon>
        <taxon>Fodinisporobacter</taxon>
    </lineage>
</organism>
<evidence type="ECO:0000313" key="2">
    <source>
        <dbReference type="Proteomes" id="UP000830167"/>
    </source>
</evidence>
<dbReference type="EMBL" id="CP089291">
    <property type="protein sequence ID" value="UOF90772.1"/>
    <property type="molecule type" value="Genomic_DNA"/>
</dbReference>
<proteinExistence type="predicted"/>
<dbReference type="RefSeq" id="WP_347437472.1">
    <property type="nucleotide sequence ID" value="NZ_CP089291.1"/>
</dbReference>
<keyword evidence="2" id="KW-1185">Reference proteome</keyword>
<dbReference type="Proteomes" id="UP000830167">
    <property type="component" value="Chromosome"/>
</dbReference>